<evidence type="ECO:0000256" key="1">
    <source>
        <dbReference type="ARBA" id="ARBA00021994"/>
    </source>
</evidence>
<dbReference type="WBParaSite" id="HPLM_0001688901-mRNA-1">
    <property type="protein sequence ID" value="HPLM_0001688901-mRNA-1"/>
    <property type="gene ID" value="HPLM_0001688901"/>
</dbReference>
<dbReference type="AlphaFoldDB" id="A0A0N4WYE1"/>
<protein>
    <recommendedName>
        <fullName evidence="1">E3 ubiquitin-protein ligase PPP1R11</fullName>
    </recommendedName>
    <alternativeName>
        <fullName evidence="2">Protein phosphatase 1 regulatory subunit 11</fullName>
    </alternativeName>
</protein>
<evidence type="ECO:0000313" key="5">
    <source>
        <dbReference type="WBParaSite" id="HPLM_0001688901-mRNA-1"/>
    </source>
</evidence>
<reference evidence="5" key="1">
    <citation type="submission" date="2017-02" db="UniProtKB">
        <authorList>
            <consortium name="WormBaseParasite"/>
        </authorList>
    </citation>
    <scope>IDENTIFICATION</scope>
</reference>
<evidence type="ECO:0000256" key="2">
    <source>
        <dbReference type="ARBA" id="ARBA00031039"/>
    </source>
</evidence>
<dbReference type="GO" id="GO:0008157">
    <property type="term" value="F:protein phosphatase 1 binding"/>
    <property type="evidence" value="ECO:0007669"/>
    <property type="project" value="TreeGrafter"/>
</dbReference>
<dbReference type="EMBL" id="UZAF01019640">
    <property type="protein sequence ID" value="VDO62232.1"/>
    <property type="molecule type" value="Genomic_DNA"/>
</dbReference>
<evidence type="ECO:0000313" key="3">
    <source>
        <dbReference type="EMBL" id="VDO62232.1"/>
    </source>
</evidence>
<evidence type="ECO:0000313" key="4">
    <source>
        <dbReference type="Proteomes" id="UP000268014"/>
    </source>
</evidence>
<gene>
    <name evidence="3" type="ORF">HPLM_LOCUS16881</name>
</gene>
<reference evidence="3 4" key="2">
    <citation type="submission" date="2018-11" db="EMBL/GenBank/DDBJ databases">
        <authorList>
            <consortium name="Pathogen Informatics"/>
        </authorList>
    </citation>
    <scope>NUCLEOTIDE SEQUENCE [LARGE SCALE GENOMIC DNA]</scope>
    <source>
        <strain evidence="3 4">MHpl1</strain>
    </source>
</reference>
<sequence>MSSITFLGVKFCEPIIKVTSMSSAAFDYIIAAVRIQVIRLITKCDYCTDNEHLGRLKSNCCCIYTRPRVWDDPTTWEQDEAELRCRQPTSIGGVIFVFHLFNPRSFLYLSTL</sequence>
<organism evidence="5">
    <name type="scientific">Haemonchus placei</name>
    <name type="common">Barber's pole worm</name>
    <dbReference type="NCBI Taxonomy" id="6290"/>
    <lineage>
        <taxon>Eukaryota</taxon>
        <taxon>Metazoa</taxon>
        <taxon>Ecdysozoa</taxon>
        <taxon>Nematoda</taxon>
        <taxon>Chromadorea</taxon>
        <taxon>Rhabditida</taxon>
        <taxon>Rhabditina</taxon>
        <taxon>Rhabditomorpha</taxon>
        <taxon>Strongyloidea</taxon>
        <taxon>Trichostrongylidae</taxon>
        <taxon>Haemonchus</taxon>
    </lineage>
</organism>
<keyword evidence="4" id="KW-1185">Reference proteome</keyword>
<accession>A0A0N4WYE1</accession>
<name>A0A0N4WYE1_HAEPC</name>
<dbReference type="Pfam" id="PF07491">
    <property type="entry name" value="PPI_Ypi1"/>
    <property type="match status" value="1"/>
</dbReference>
<proteinExistence type="predicted"/>
<dbReference type="PANTHER" id="PTHR20835">
    <property type="entry name" value="E3 UBIQUITIN-PROTEIN LIGASE PPP1R11-RELATED"/>
    <property type="match status" value="1"/>
</dbReference>
<dbReference type="GO" id="GO:0005634">
    <property type="term" value="C:nucleus"/>
    <property type="evidence" value="ECO:0007669"/>
    <property type="project" value="TreeGrafter"/>
</dbReference>
<dbReference type="GO" id="GO:0004865">
    <property type="term" value="F:protein serine/threonine phosphatase inhibitor activity"/>
    <property type="evidence" value="ECO:0007669"/>
    <property type="project" value="InterPro"/>
</dbReference>
<dbReference type="OrthoDB" id="307488at2759"/>
<dbReference type="PANTHER" id="PTHR20835:SF0">
    <property type="entry name" value="E3 UBIQUITIN-PROTEIN LIGASE PPP1R11"/>
    <property type="match status" value="1"/>
</dbReference>
<dbReference type="Proteomes" id="UP000268014">
    <property type="component" value="Unassembled WGS sequence"/>
</dbReference>
<dbReference type="InterPro" id="IPR011107">
    <property type="entry name" value="PPI_Ypi1"/>
</dbReference>
<dbReference type="STRING" id="6290.A0A0N4WYE1"/>